<keyword evidence="2" id="KW-1185">Reference proteome</keyword>
<feature type="non-terminal residue" evidence="1">
    <location>
        <position position="63"/>
    </location>
</feature>
<organism evidence="1 2">
    <name type="scientific">Paenibacillus alvei</name>
    <name type="common">Bacillus alvei</name>
    <dbReference type="NCBI Taxonomy" id="44250"/>
    <lineage>
        <taxon>Bacteria</taxon>
        <taxon>Bacillati</taxon>
        <taxon>Bacillota</taxon>
        <taxon>Bacilli</taxon>
        <taxon>Bacillales</taxon>
        <taxon>Paenibacillaceae</taxon>
        <taxon>Paenibacillus</taxon>
    </lineage>
</organism>
<sequence>MIRQKYVDEYIALYRAGKIKFNEERELLIEYLERDVLSRPDVFFDNEMIENCIRFAEKWYFPL</sequence>
<dbReference type="Proteomes" id="UP001527181">
    <property type="component" value="Unassembled WGS sequence"/>
</dbReference>
<proteinExistence type="predicted"/>
<reference evidence="1 2" key="1">
    <citation type="submission" date="2022-05" db="EMBL/GenBank/DDBJ databases">
        <title>Genome Sequencing of Bee-Associated Microbes.</title>
        <authorList>
            <person name="Dunlap C."/>
        </authorList>
    </citation>
    <scope>NUCLEOTIDE SEQUENCE [LARGE SCALE GENOMIC DNA]</scope>
    <source>
        <strain evidence="1 2">NRRL B-04010</strain>
    </source>
</reference>
<protein>
    <submittedName>
        <fullName evidence="1">Terminase large subunit</fullName>
    </submittedName>
</protein>
<evidence type="ECO:0000313" key="1">
    <source>
        <dbReference type="EMBL" id="MCY9765061.1"/>
    </source>
</evidence>
<gene>
    <name evidence="1" type="ORF">M5X12_31695</name>
</gene>
<evidence type="ECO:0000313" key="2">
    <source>
        <dbReference type="Proteomes" id="UP001527181"/>
    </source>
</evidence>
<comment type="caution">
    <text evidence="1">The sequence shown here is derived from an EMBL/GenBank/DDBJ whole genome shotgun (WGS) entry which is preliminary data.</text>
</comment>
<dbReference type="EMBL" id="JAMDNP010000163">
    <property type="protein sequence ID" value="MCY9765061.1"/>
    <property type="molecule type" value="Genomic_DNA"/>
</dbReference>
<name>A0ABT4H7V0_PAEAL</name>
<accession>A0ABT4H7V0</accession>